<keyword evidence="3" id="KW-1185">Reference proteome</keyword>
<dbReference type="Pfam" id="PF13591">
    <property type="entry name" value="MerR_2"/>
    <property type="match status" value="1"/>
</dbReference>
<sequence>MKSSNLLMVSEICIYHNIEPDFVNSLLNAGLVKPAEPENTLIPVTELQKLEKLINLHRLDINLAGIEAITHLLERVEILHEDLQTLRNRLSRYEGA</sequence>
<organism evidence="2 3">
    <name type="scientific">Mucilaginibacter pineti</name>
    <dbReference type="NCBI Taxonomy" id="1391627"/>
    <lineage>
        <taxon>Bacteria</taxon>
        <taxon>Pseudomonadati</taxon>
        <taxon>Bacteroidota</taxon>
        <taxon>Sphingobacteriia</taxon>
        <taxon>Sphingobacteriales</taxon>
        <taxon>Sphingobacteriaceae</taxon>
        <taxon>Mucilaginibacter</taxon>
    </lineage>
</organism>
<gene>
    <name evidence="2" type="ORF">SAMN05216464_101258</name>
</gene>
<keyword evidence="1" id="KW-0175">Coiled coil</keyword>
<dbReference type="Proteomes" id="UP000199072">
    <property type="component" value="Unassembled WGS sequence"/>
</dbReference>
<protein>
    <submittedName>
        <fullName evidence="2">MerR HTH family regulatory protein</fullName>
    </submittedName>
</protein>
<accession>A0A1G6TDM0</accession>
<feature type="coiled-coil region" evidence="1">
    <location>
        <begin position="69"/>
        <end position="96"/>
    </location>
</feature>
<name>A0A1G6TDM0_9SPHI</name>
<proteinExistence type="predicted"/>
<reference evidence="2 3" key="1">
    <citation type="submission" date="2016-10" db="EMBL/GenBank/DDBJ databases">
        <authorList>
            <person name="de Groot N.N."/>
        </authorList>
    </citation>
    <scope>NUCLEOTIDE SEQUENCE [LARGE SCALE GENOMIC DNA]</scope>
    <source>
        <strain evidence="2 3">47C3B</strain>
    </source>
</reference>
<dbReference type="RefSeq" id="WP_162842538.1">
    <property type="nucleotide sequence ID" value="NZ_FNAI01000001.1"/>
</dbReference>
<evidence type="ECO:0000313" key="3">
    <source>
        <dbReference type="Proteomes" id="UP000199072"/>
    </source>
</evidence>
<evidence type="ECO:0000313" key="2">
    <source>
        <dbReference type="EMBL" id="SDD26954.1"/>
    </source>
</evidence>
<dbReference type="EMBL" id="FNAI01000001">
    <property type="protein sequence ID" value="SDD26954.1"/>
    <property type="molecule type" value="Genomic_DNA"/>
</dbReference>
<dbReference type="Gene3D" id="1.10.1660.10">
    <property type="match status" value="1"/>
</dbReference>
<dbReference type="AlphaFoldDB" id="A0A1G6TDM0"/>
<evidence type="ECO:0000256" key="1">
    <source>
        <dbReference type="SAM" id="Coils"/>
    </source>
</evidence>